<organism evidence="1 2">
    <name type="scientific">Albula glossodonta</name>
    <name type="common">roundjaw bonefish</name>
    <dbReference type="NCBI Taxonomy" id="121402"/>
    <lineage>
        <taxon>Eukaryota</taxon>
        <taxon>Metazoa</taxon>
        <taxon>Chordata</taxon>
        <taxon>Craniata</taxon>
        <taxon>Vertebrata</taxon>
        <taxon>Euteleostomi</taxon>
        <taxon>Actinopterygii</taxon>
        <taxon>Neopterygii</taxon>
        <taxon>Teleostei</taxon>
        <taxon>Albuliformes</taxon>
        <taxon>Albulidae</taxon>
        <taxon>Albula</taxon>
    </lineage>
</organism>
<name>A0A8T2N699_9TELE</name>
<protein>
    <submittedName>
        <fullName evidence="1">Uncharacterized protein</fullName>
    </submittedName>
</protein>
<dbReference type="AlphaFoldDB" id="A0A8T2N699"/>
<reference evidence="1" key="1">
    <citation type="thesis" date="2021" institute="BYU ScholarsArchive" country="Provo, UT, USA">
        <title>Applications of and Algorithms for Genome Assembly and Genomic Analyses with an Emphasis on Marine Teleosts.</title>
        <authorList>
            <person name="Pickett B.D."/>
        </authorList>
    </citation>
    <scope>NUCLEOTIDE SEQUENCE</scope>
    <source>
        <strain evidence="1">HI-2016</strain>
    </source>
</reference>
<evidence type="ECO:0000313" key="1">
    <source>
        <dbReference type="EMBL" id="KAG9335915.1"/>
    </source>
</evidence>
<accession>A0A8T2N699</accession>
<keyword evidence="2" id="KW-1185">Reference proteome</keyword>
<evidence type="ECO:0000313" key="2">
    <source>
        <dbReference type="Proteomes" id="UP000824540"/>
    </source>
</evidence>
<proteinExistence type="predicted"/>
<dbReference type="Proteomes" id="UP000824540">
    <property type="component" value="Unassembled WGS sequence"/>
</dbReference>
<gene>
    <name evidence="1" type="ORF">JZ751_003472</name>
</gene>
<dbReference type="EMBL" id="JAFBMS010000106">
    <property type="protein sequence ID" value="KAG9335915.1"/>
    <property type="molecule type" value="Genomic_DNA"/>
</dbReference>
<sequence>MREEQKHKEGRKFFFHGTAVWTTRRAPIKTERVRKRQKDFKKELSISFWWCREADLWLLSAVRLSRCWIEVGNWEDFRALMAA</sequence>
<comment type="caution">
    <text evidence="1">The sequence shown here is derived from an EMBL/GenBank/DDBJ whole genome shotgun (WGS) entry which is preliminary data.</text>
</comment>